<sequence>MTQEPWYLTGIVVRTEGIQFVRPDKSWRPRVAVSLVGTAHCHSTDLGCDGQNPNLKVPFILHDVDYHTKLDIKVWHHARTKKKGRKPHLIGSAYVTLGELQRRQENPDANVIVSLKCPPSQKRSPAVGSRQSNIASLTVRLRTPSTSPSISSEATLVGSEDDSVRDEGVPDDGVASDASKSTSRRCDTPEDIPDILPAAGASGLKRRRKRSKLKPYSLDTDDEAGSSSSSCSSRPCTPFPQEDNYTYSYDGDADTSFEVISQGPMCYGDDLDSCCPAILPHYSTETLEVYRPSAVEWMLDSFAPYHEMSDPSCDFSRVLTRLTTEWYAVGGCLLATAALNAAVFGYSTPTLVDIDSIAMKAVTVGAIASGIGLVADVWFLVVYNGSDAAKFQRLAQDLYGTYFFFCLTCRLPMLCLFAAVCSLLVFLLAVAQGAWSTAVLVMCCAAGVLLTLQYLVYGAHRTINFALWLVWRTGRACGALFRRTATPPATDQPPAGQAMTQTALSAS</sequence>
<keyword evidence="2" id="KW-1133">Transmembrane helix</keyword>
<name>A0A9P3GMN9_9APHY</name>
<feature type="region of interest" description="Disordered" evidence="1">
    <location>
        <begin position="140"/>
        <end position="237"/>
    </location>
</feature>
<feature type="domain" description="C2" evidence="3">
    <location>
        <begin position="1"/>
        <end position="110"/>
    </location>
</feature>
<proteinExistence type="predicted"/>
<comment type="caution">
    <text evidence="4">The sequence shown here is derived from an EMBL/GenBank/DDBJ whole genome shotgun (WGS) entry which is preliminary data.</text>
</comment>
<dbReference type="OrthoDB" id="2642524at2759"/>
<dbReference type="InterPro" id="IPR035892">
    <property type="entry name" value="C2_domain_sf"/>
</dbReference>
<gene>
    <name evidence="4" type="ORF">PsYK624_140430</name>
</gene>
<feature type="compositionally biased region" description="Low complexity" evidence="1">
    <location>
        <begin position="487"/>
        <end position="498"/>
    </location>
</feature>
<protein>
    <recommendedName>
        <fullName evidence="3">C2 domain-containing protein</fullName>
    </recommendedName>
</protein>
<feature type="transmembrane region" description="Helical" evidence="2">
    <location>
        <begin position="435"/>
        <end position="457"/>
    </location>
</feature>
<dbReference type="AlphaFoldDB" id="A0A9P3GMN9"/>
<feature type="compositionally biased region" description="Polar residues" evidence="1">
    <location>
        <begin position="143"/>
        <end position="154"/>
    </location>
</feature>
<evidence type="ECO:0000256" key="1">
    <source>
        <dbReference type="SAM" id="MobiDB-lite"/>
    </source>
</evidence>
<dbReference type="Proteomes" id="UP000703269">
    <property type="component" value="Unassembled WGS sequence"/>
</dbReference>
<feature type="compositionally biased region" description="Basic residues" evidence="1">
    <location>
        <begin position="204"/>
        <end position="213"/>
    </location>
</feature>
<feature type="transmembrane region" description="Helical" evidence="2">
    <location>
        <begin position="326"/>
        <end position="346"/>
    </location>
</feature>
<accession>A0A9P3GMN9</accession>
<keyword evidence="2" id="KW-0472">Membrane</keyword>
<dbReference type="PROSITE" id="PS50004">
    <property type="entry name" value="C2"/>
    <property type="match status" value="1"/>
</dbReference>
<reference evidence="4 5" key="1">
    <citation type="submission" date="2021-08" db="EMBL/GenBank/DDBJ databases">
        <title>Draft Genome Sequence of Phanerochaete sordida strain YK-624.</title>
        <authorList>
            <person name="Mori T."/>
            <person name="Dohra H."/>
            <person name="Suzuki T."/>
            <person name="Kawagishi H."/>
            <person name="Hirai H."/>
        </authorList>
    </citation>
    <scope>NUCLEOTIDE SEQUENCE [LARGE SCALE GENOMIC DNA]</scope>
    <source>
        <strain evidence="4 5">YK-624</strain>
    </source>
</reference>
<dbReference type="EMBL" id="BPQB01000077">
    <property type="protein sequence ID" value="GJE97821.1"/>
    <property type="molecule type" value="Genomic_DNA"/>
</dbReference>
<dbReference type="SUPFAM" id="SSF49562">
    <property type="entry name" value="C2 domain (Calcium/lipid-binding domain, CaLB)"/>
    <property type="match status" value="1"/>
</dbReference>
<feature type="transmembrane region" description="Helical" evidence="2">
    <location>
        <begin position="402"/>
        <end position="429"/>
    </location>
</feature>
<evidence type="ECO:0000313" key="4">
    <source>
        <dbReference type="EMBL" id="GJE97821.1"/>
    </source>
</evidence>
<keyword evidence="2" id="KW-0812">Transmembrane</keyword>
<keyword evidence="5" id="KW-1185">Reference proteome</keyword>
<evidence type="ECO:0000259" key="3">
    <source>
        <dbReference type="PROSITE" id="PS50004"/>
    </source>
</evidence>
<feature type="transmembrane region" description="Helical" evidence="2">
    <location>
        <begin position="358"/>
        <end position="381"/>
    </location>
</feature>
<feature type="region of interest" description="Disordered" evidence="1">
    <location>
        <begin position="487"/>
        <end position="507"/>
    </location>
</feature>
<evidence type="ECO:0000256" key="2">
    <source>
        <dbReference type="SAM" id="Phobius"/>
    </source>
</evidence>
<evidence type="ECO:0000313" key="5">
    <source>
        <dbReference type="Proteomes" id="UP000703269"/>
    </source>
</evidence>
<dbReference type="InterPro" id="IPR000008">
    <property type="entry name" value="C2_dom"/>
</dbReference>
<organism evidence="4 5">
    <name type="scientific">Phanerochaete sordida</name>
    <dbReference type="NCBI Taxonomy" id="48140"/>
    <lineage>
        <taxon>Eukaryota</taxon>
        <taxon>Fungi</taxon>
        <taxon>Dikarya</taxon>
        <taxon>Basidiomycota</taxon>
        <taxon>Agaricomycotina</taxon>
        <taxon>Agaricomycetes</taxon>
        <taxon>Polyporales</taxon>
        <taxon>Phanerochaetaceae</taxon>
        <taxon>Phanerochaete</taxon>
    </lineage>
</organism>